<dbReference type="Proteomes" id="UP000004754">
    <property type="component" value="Unassembled WGS sequence"/>
</dbReference>
<dbReference type="AlphaFoldDB" id="E6MJA9"/>
<comment type="caution">
    <text evidence="1">The sequence shown here is derived from an EMBL/GenBank/DDBJ whole genome shotgun (WGS) entry which is preliminary data.</text>
</comment>
<dbReference type="HOGENOM" id="CLU_2993236_0_0_9"/>
<sequence length="57" mass="6711">MVIRHLCEIIDRRDSFTAVPPIMPMRAIKKDPRHLFSETGISTGKDRHIFIRYSNSR</sequence>
<reference evidence="1 2" key="1">
    <citation type="submission" date="2010-12" db="EMBL/GenBank/DDBJ databases">
        <authorList>
            <person name="Muzny D."/>
            <person name="Qin X."/>
            <person name="Deng J."/>
            <person name="Jiang H."/>
            <person name="Liu Y."/>
            <person name="Qu J."/>
            <person name="Song X.-Z."/>
            <person name="Zhang L."/>
            <person name="Thornton R."/>
            <person name="Coyle M."/>
            <person name="Francisco L."/>
            <person name="Jackson L."/>
            <person name="Javaid M."/>
            <person name="Korchina V."/>
            <person name="Kovar C."/>
            <person name="Mata R."/>
            <person name="Mathew T."/>
            <person name="Ngo R."/>
            <person name="Nguyen L."/>
            <person name="Nguyen N."/>
            <person name="Okwuonu G."/>
            <person name="Ongeri F."/>
            <person name="Pham C."/>
            <person name="Simmons D."/>
            <person name="Wilczek-Boney K."/>
            <person name="Hale W."/>
            <person name="Jakkamsetti A."/>
            <person name="Pham P."/>
            <person name="Ruth R."/>
            <person name="San Lucas F."/>
            <person name="Warren J."/>
            <person name="Zhang J."/>
            <person name="Zhao Z."/>
            <person name="Zhou C."/>
            <person name="Zhu D."/>
            <person name="Lee S."/>
            <person name="Bess C."/>
            <person name="Blankenburg K."/>
            <person name="Forbes L."/>
            <person name="Fu Q."/>
            <person name="Gubbala S."/>
            <person name="Hirani K."/>
            <person name="Jayaseelan J.C."/>
            <person name="Lara F."/>
            <person name="Munidasa M."/>
            <person name="Palculict T."/>
            <person name="Patil S."/>
            <person name="Pu L.-L."/>
            <person name="Saada N."/>
            <person name="Tang L."/>
            <person name="Weissenberger G."/>
            <person name="Zhu Y."/>
            <person name="Hemphill L."/>
            <person name="Shang Y."/>
            <person name="Youmans B."/>
            <person name="Ayvaz T."/>
            <person name="Ross M."/>
            <person name="Santibanez J."/>
            <person name="Aqrawi P."/>
            <person name="Gross S."/>
            <person name="Joshi V."/>
            <person name="Fowler G."/>
            <person name="Nazareth L."/>
            <person name="Reid J."/>
            <person name="Worley K."/>
            <person name="Petrosino J."/>
            <person name="Highlander S."/>
            <person name="Gibbs R."/>
        </authorList>
    </citation>
    <scope>NUCLEOTIDE SEQUENCE [LARGE SCALE GENOMIC DNA]</scope>
    <source>
        <strain evidence="1 2">ATCC 23263</strain>
    </source>
</reference>
<name>E6MJA9_9FIRM</name>
<evidence type="ECO:0000313" key="2">
    <source>
        <dbReference type="Proteomes" id="UP000004754"/>
    </source>
</evidence>
<dbReference type="EMBL" id="AEQN01000026">
    <property type="protein sequence ID" value="EFV00929.1"/>
    <property type="molecule type" value="Genomic_DNA"/>
</dbReference>
<gene>
    <name evidence="1" type="ORF">HMP0721_2094</name>
</gene>
<accession>E6MJA9</accession>
<keyword evidence="2" id="KW-1185">Reference proteome</keyword>
<proteinExistence type="predicted"/>
<protein>
    <submittedName>
        <fullName evidence="1">Uncharacterized protein</fullName>
    </submittedName>
</protein>
<evidence type="ECO:0000313" key="1">
    <source>
        <dbReference type="EMBL" id="EFV00929.1"/>
    </source>
</evidence>
<organism evidence="1 2">
    <name type="scientific">Pseudoramibacter alactolyticus ATCC 23263</name>
    <dbReference type="NCBI Taxonomy" id="887929"/>
    <lineage>
        <taxon>Bacteria</taxon>
        <taxon>Bacillati</taxon>
        <taxon>Bacillota</taxon>
        <taxon>Clostridia</taxon>
        <taxon>Eubacteriales</taxon>
        <taxon>Eubacteriaceae</taxon>
        <taxon>Pseudoramibacter</taxon>
    </lineage>
</organism>